<evidence type="ECO:0008006" key="3">
    <source>
        <dbReference type="Google" id="ProtNLM"/>
    </source>
</evidence>
<keyword evidence="1" id="KW-1133">Transmembrane helix</keyword>
<proteinExistence type="predicted"/>
<gene>
    <name evidence="2" type="ORF">ENT17_07275</name>
</gene>
<feature type="transmembrane region" description="Helical" evidence="1">
    <location>
        <begin position="84"/>
        <end position="103"/>
    </location>
</feature>
<dbReference type="EMBL" id="DSXR01000074">
    <property type="protein sequence ID" value="HGS87405.1"/>
    <property type="molecule type" value="Genomic_DNA"/>
</dbReference>
<keyword evidence="1" id="KW-0812">Transmembrane</keyword>
<feature type="transmembrane region" description="Helical" evidence="1">
    <location>
        <begin position="20"/>
        <end position="40"/>
    </location>
</feature>
<comment type="caution">
    <text evidence="2">The sequence shown here is derived from an EMBL/GenBank/DDBJ whole genome shotgun (WGS) entry which is preliminary data.</text>
</comment>
<feature type="transmembrane region" description="Helical" evidence="1">
    <location>
        <begin position="207"/>
        <end position="229"/>
    </location>
</feature>
<name>A0A7C4PXK7_9CHLR</name>
<feature type="transmembrane region" description="Helical" evidence="1">
    <location>
        <begin position="109"/>
        <end position="126"/>
    </location>
</feature>
<evidence type="ECO:0000256" key="1">
    <source>
        <dbReference type="SAM" id="Phobius"/>
    </source>
</evidence>
<keyword evidence="1" id="KW-0472">Membrane</keyword>
<feature type="transmembrane region" description="Helical" evidence="1">
    <location>
        <begin position="164"/>
        <end position="186"/>
    </location>
</feature>
<protein>
    <recommendedName>
        <fullName evidence="3">Prenyltransferase</fullName>
    </recommendedName>
</protein>
<reference evidence="2" key="1">
    <citation type="journal article" date="2020" name="mSystems">
        <title>Genome- and Community-Level Interaction Insights into Carbon Utilization and Element Cycling Functions of Hydrothermarchaeota in Hydrothermal Sediment.</title>
        <authorList>
            <person name="Zhou Z."/>
            <person name="Liu Y."/>
            <person name="Xu W."/>
            <person name="Pan J."/>
            <person name="Luo Z.H."/>
            <person name="Li M."/>
        </authorList>
    </citation>
    <scope>NUCLEOTIDE SEQUENCE [LARGE SCALE GENOMIC DNA]</scope>
    <source>
        <strain evidence="2">SpSt-556</strain>
    </source>
</reference>
<dbReference type="InterPro" id="IPR025576">
    <property type="entry name" value="YwiC"/>
</dbReference>
<dbReference type="AlphaFoldDB" id="A0A7C4PXK7"/>
<accession>A0A7C4PXK7</accession>
<organism evidence="2">
    <name type="scientific">Bellilinea caldifistulae</name>
    <dbReference type="NCBI Taxonomy" id="360411"/>
    <lineage>
        <taxon>Bacteria</taxon>
        <taxon>Bacillati</taxon>
        <taxon>Chloroflexota</taxon>
        <taxon>Anaerolineae</taxon>
        <taxon>Anaerolineales</taxon>
        <taxon>Anaerolineaceae</taxon>
        <taxon>Bellilinea</taxon>
    </lineage>
</organism>
<evidence type="ECO:0000313" key="2">
    <source>
        <dbReference type="EMBL" id="HGS87405.1"/>
    </source>
</evidence>
<feature type="transmembrane region" description="Helical" evidence="1">
    <location>
        <begin position="138"/>
        <end position="158"/>
    </location>
</feature>
<feature type="transmembrane region" description="Helical" evidence="1">
    <location>
        <begin position="52"/>
        <end position="72"/>
    </location>
</feature>
<feature type="transmembrane region" description="Helical" evidence="1">
    <location>
        <begin position="265"/>
        <end position="282"/>
    </location>
</feature>
<sequence>MAIQSTSSLKRIFFQRHIAVPIEHGSWVFLLGPILVGLVVSEGLTSNQGWVILAALAGFFFRQPLTILVKVMSGRRPSKERLPALFWMGVYGLIGLIAILGMLSRGLGFLVVLALPALPVLFWHLWLVSRREERRKPIVEIAGSGVLGLAAPAVYWAGIGHLNLNGWLLWLLLWLQAIGSILYAYLRLSQREWQSVPPLQTRLSAARLPLAVCGGSIAGVGLLALSGWFSPLVTAAYLIQFAEAVWGALKPAIGVKPVLIGMRQLMISSLFMISFALLWRAAG</sequence>
<dbReference type="Pfam" id="PF14256">
    <property type="entry name" value="YwiC"/>
    <property type="match status" value="1"/>
</dbReference>